<comment type="caution">
    <text evidence="2">The sequence shown here is derived from an EMBL/GenBank/DDBJ whole genome shotgun (WGS) entry which is preliminary data.</text>
</comment>
<protein>
    <submittedName>
        <fullName evidence="2">DUF1631 domain-containing protein</fullName>
    </submittedName>
</protein>
<keyword evidence="3" id="KW-1185">Reference proteome</keyword>
<reference evidence="2 3" key="1">
    <citation type="submission" date="2021-07" db="EMBL/GenBank/DDBJ databases">
        <title>Characterization of Violacein-producing bacteria and related species.</title>
        <authorList>
            <person name="Wilson H.S."/>
            <person name="De Leon M.E."/>
        </authorList>
    </citation>
    <scope>NUCLEOTIDE SEQUENCE [LARGE SCALE GENOMIC DNA]</scope>
    <source>
        <strain evidence="2 3">HSC-2F05</strain>
    </source>
</reference>
<accession>A0ABS7Y6W5</accession>
<gene>
    <name evidence="2" type="ORF">LE190_05750</name>
</gene>
<sequence>MNTAQTPAVRKAAATQQATLEALVALAMQHVGDGLMETVRRMSAALLDMTDATLAPQEAAHRIRSGNLLRDNAYAFVHLASTGIELALRREIALLAPGPRPAQAAPQALSLVPMEEIDSQLAFAAISRPFDLQQSERLAGLGVRLGLLLGRELVRAGQNPFRPDVFLRALREAWQEFEPDPHAHALVLPLLRPGIVFELGPMLDALGERLKPVRGRDGEARFAKTDDSAAARAARARRDAAVSRQLRQLFGADDGSHGGAGDELAIPLIPDLPQGSGGWRPSAAPGFAGTLQAPIQPAAPAHTVGAGAGPVPGQAGHRPASARAPASATASDAAPFGHPDATSAAARSVPLAEALESLAADLPAAQGTGASTAHEVFYLPRLKQSLPQGSLSRGDETTLDLLSRIFEAVLLDDGIPQETRELIAFLQVPVLRAALKDRSFFFEETHPARRMLDLLSQAGWGQGASPEDPLYHAMRRGVDKVRGAARPGDSVQAFAAAVAELEAGIAEREQAEQAAIAGPIARATRQEKAAAAARSAHKAVALRLALAGEQVVALVSSFLEQRWTPVLTLAYTIEDGKPGAVDNATRAMDDLIWSVKPKATQEQRQALIKRLPALLAALNRWLDAVKWQDAERLQFFAELAEYHASIVRAPLEVSPERQLELAVEAAQQDALRRIALEQAGVADEDAARDPVAAQLAALERGMRFELQGETGVRKLRLAWVSPLRTLFIFAGSSRQEAFSLPAERLLDAFRSGSIRVLAPEGVVGRVLTQAVGEAAMNDPSHGLARAG</sequence>
<dbReference type="Proteomes" id="UP001198602">
    <property type="component" value="Unassembled WGS sequence"/>
</dbReference>
<dbReference type="Pfam" id="PF07793">
    <property type="entry name" value="DUF1631"/>
    <property type="match status" value="1"/>
</dbReference>
<dbReference type="RefSeq" id="WP_225237776.1">
    <property type="nucleotide sequence ID" value="NZ_JAHYBX010000001.1"/>
</dbReference>
<dbReference type="InterPro" id="IPR012434">
    <property type="entry name" value="DUF1631"/>
</dbReference>
<evidence type="ECO:0000313" key="2">
    <source>
        <dbReference type="EMBL" id="MCA1855428.1"/>
    </source>
</evidence>
<evidence type="ECO:0000256" key="1">
    <source>
        <dbReference type="SAM" id="MobiDB-lite"/>
    </source>
</evidence>
<evidence type="ECO:0000313" key="3">
    <source>
        <dbReference type="Proteomes" id="UP001198602"/>
    </source>
</evidence>
<organism evidence="2 3">
    <name type="scientific">Massilia hydrophila</name>
    <dbReference type="NCBI Taxonomy" id="3044279"/>
    <lineage>
        <taxon>Bacteria</taxon>
        <taxon>Pseudomonadati</taxon>
        <taxon>Pseudomonadota</taxon>
        <taxon>Betaproteobacteria</taxon>
        <taxon>Burkholderiales</taxon>
        <taxon>Oxalobacteraceae</taxon>
        <taxon>Telluria group</taxon>
        <taxon>Massilia</taxon>
    </lineage>
</organism>
<feature type="compositionally biased region" description="Low complexity" evidence="1">
    <location>
        <begin position="298"/>
        <end position="335"/>
    </location>
</feature>
<dbReference type="EMBL" id="JAHYBX010000001">
    <property type="protein sequence ID" value="MCA1855428.1"/>
    <property type="molecule type" value="Genomic_DNA"/>
</dbReference>
<name>A0ABS7Y6W5_9BURK</name>
<feature type="region of interest" description="Disordered" evidence="1">
    <location>
        <begin position="251"/>
        <end position="345"/>
    </location>
</feature>
<proteinExistence type="predicted"/>